<dbReference type="PROSITE" id="PS51198">
    <property type="entry name" value="UVRD_HELICASE_ATP_BIND"/>
    <property type="match status" value="1"/>
</dbReference>
<sequence>MKPTEQQSDIIGHGGNSVIIAAPGSGKTFVISEKIKLIFDTLEEYQGVIAISYTNKASNELQSRCLTKGINPKSSFFGTIDRFFIGEIIIPFGKHIFGLPNREIQIIKSDRLPKDEQKTLEWLQRNLKLDHLSAEQLDMLVYYFRNGIILIESIGLLANYVFNKSIACKKYFLAKYKYIFIDEYQDSGANQHDIFLAINALGIVGVAVGDLNQSIYAFSGKSSVFLDNLSSNPDFRVFKLDKNHRCHPSIINYTNYLLDPSTELLPSDTNQVYFKRVEGAEVEITKYIDGVVTSIKSKFEISKNKDIAVLVRGTRTLDLIDKNLQTPHKVFVTTDLDLSLNVWSSLFARLLYFAFDANVRFIEVIEEFKPAEKIVRNDIKRLLELKRAAIGEFAKAALDKQAVIDCFIAIAKIIAPNAENEESISLLDQVISDDALLSTFRPATSEEITVMTIHKSKGLEFDFVFHLDLYEYVLPQKGPGPDKDWNNPIYTNWTQDINLHYVAISRARKACLLINSTKRTNSGGKIIDARDSEFLSKDNIQDIRYKNKNT</sequence>
<name>A0A1C3YQI0_9BACT</name>
<dbReference type="EC" id="5.6.2.4" evidence="7"/>
<evidence type="ECO:0000256" key="3">
    <source>
        <dbReference type="ARBA" id="ARBA00022806"/>
    </source>
</evidence>
<keyword evidence="3 9" id="KW-0347">Helicase</keyword>
<feature type="binding site" evidence="9">
    <location>
        <begin position="21"/>
        <end position="28"/>
    </location>
    <ligand>
        <name>ATP</name>
        <dbReference type="ChEBI" id="CHEBI:30616"/>
    </ligand>
</feature>
<dbReference type="Pfam" id="PF13361">
    <property type="entry name" value="UvrD_C"/>
    <property type="match status" value="1"/>
</dbReference>
<evidence type="ECO:0000256" key="1">
    <source>
        <dbReference type="ARBA" id="ARBA00022741"/>
    </source>
</evidence>
<feature type="domain" description="UvrD-like helicase ATP-binding" evidence="10">
    <location>
        <begin position="1"/>
        <end position="247"/>
    </location>
</feature>
<dbReference type="InterPro" id="IPR000212">
    <property type="entry name" value="DNA_helicase_UvrD/REP"/>
</dbReference>
<dbReference type="GO" id="GO:0005524">
    <property type="term" value="F:ATP binding"/>
    <property type="evidence" value="ECO:0007669"/>
    <property type="project" value="UniProtKB-UniRule"/>
</dbReference>
<evidence type="ECO:0000256" key="8">
    <source>
        <dbReference type="ARBA" id="ARBA00048988"/>
    </source>
</evidence>
<organism evidence="11 12">
    <name type="scientific">Chitinophaga costaii</name>
    <dbReference type="NCBI Taxonomy" id="1335309"/>
    <lineage>
        <taxon>Bacteria</taxon>
        <taxon>Pseudomonadati</taxon>
        <taxon>Bacteroidota</taxon>
        <taxon>Chitinophagia</taxon>
        <taxon>Chitinophagales</taxon>
        <taxon>Chitinophagaceae</taxon>
        <taxon>Chitinophaga</taxon>
    </lineage>
</organism>
<evidence type="ECO:0000313" key="12">
    <source>
        <dbReference type="Proteomes" id="UP000242818"/>
    </source>
</evidence>
<dbReference type="GO" id="GO:0043138">
    <property type="term" value="F:3'-5' DNA helicase activity"/>
    <property type="evidence" value="ECO:0007669"/>
    <property type="project" value="UniProtKB-EC"/>
</dbReference>
<keyword evidence="5" id="KW-0413">Isomerase</keyword>
<dbReference type="Pfam" id="PF13245">
    <property type="entry name" value="AAA_19"/>
    <property type="match status" value="1"/>
</dbReference>
<keyword evidence="2 9" id="KW-0378">Hydrolase</keyword>
<gene>
    <name evidence="11" type="ORF">GA0116948_10145</name>
</gene>
<dbReference type="InterPro" id="IPR014017">
    <property type="entry name" value="DNA_helicase_UvrD-like_C"/>
</dbReference>
<dbReference type="EMBL" id="FMAR01000001">
    <property type="protein sequence ID" value="SCB72321.1"/>
    <property type="molecule type" value="Genomic_DNA"/>
</dbReference>
<dbReference type="InterPro" id="IPR014016">
    <property type="entry name" value="UvrD-like_ATP-bd"/>
</dbReference>
<dbReference type="Gene3D" id="3.40.50.300">
    <property type="entry name" value="P-loop containing nucleotide triphosphate hydrolases"/>
    <property type="match status" value="2"/>
</dbReference>
<evidence type="ECO:0000256" key="5">
    <source>
        <dbReference type="ARBA" id="ARBA00023235"/>
    </source>
</evidence>
<dbReference type="PANTHER" id="PTHR11070">
    <property type="entry name" value="UVRD / RECB / PCRA DNA HELICASE FAMILY MEMBER"/>
    <property type="match status" value="1"/>
</dbReference>
<dbReference type="PANTHER" id="PTHR11070:SF67">
    <property type="entry name" value="DNA 3'-5' HELICASE"/>
    <property type="match status" value="1"/>
</dbReference>
<dbReference type="Proteomes" id="UP000242818">
    <property type="component" value="Unassembled WGS sequence"/>
</dbReference>
<evidence type="ECO:0000256" key="2">
    <source>
        <dbReference type="ARBA" id="ARBA00022801"/>
    </source>
</evidence>
<dbReference type="OrthoDB" id="1100019at2"/>
<keyword evidence="4 9" id="KW-0067">ATP-binding</keyword>
<evidence type="ECO:0000259" key="10">
    <source>
        <dbReference type="PROSITE" id="PS51198"/>
    </source>
</evidence>
<keyword evidence="12" id="KW-1185">Reference proteome</keyword>
<keyword evidence="1 9" id="KW-0547">Nucleotide-binding</keyword>
<dbReference type="GO" id="GO:0000725">
    <property type="term" value="P:recombinational repair"/>
    <property type="evidence" value="ECO:0007669"/>
    <property type="project" value="TreeGrafter"/>
</dbReference>
<evidence type="ECO:0000313" key="11">
    <source>
        <dbReference type="EMBL" id="SCB72321.1"/>
    </source>
</evidence>
<evidence type="ECO:0000256" key="6">
    <source>
        <dbReference type="ARBA" id="ARBA00034617"/>
    </source>
</evidence>
<dbReference type="GO" id="GO:0003677">
    <property type="term" value="F:DNA binding"/>
    <property type="evidence" value="ECO:0007669"/>
    <property type="project" value="InterPro"/>
</dbReference>
<protein>
    <recommendedName>
        <fullName evidence="7">DNA 3'-5' helicase</fullName>
        <ecNumber evidence="7">5.6.2.4</ecNumber>
    </recommendedName>
</protein>
<evidence type="ECO:0000256" key="4">
    <source>
        <dbReference type="ARBA" id="ARBA00022840"/>
    </source>
</evidence>
<dbReference type="AlphaFoldDB" id="A0A1C3YQI0"/>
<dbReference type="RefSeq" id="WP_089707810.1">
    <property type="nucleotide sequence ID" value="NZ_FMAR01000001.1"/>
</dbReference>
<comment type="catalytic activity">
    <reaction evidence="6">
        <text>Couples ATP hydrolysis with the unwinding of duplex DNA by translocating in the 3'-5' direction.</text>
        <dbReference type="EC" id="5.6.2.4"/>
    </reaction>
</comment>
<proteinExistence type="predicted"/>
<dbReference type="GO" id="GO:0005829">
    <property type="term" value="C:cytosol"/>
    <property type="evidence" value="ECO:0007669"/>
    <property type="project" value="TreeGrafter"/>
</dbReference>
<evidence type="ECO:0000256" key="7">
    <source>
        <dbReference type="ARBA" id="ARBA00034808"/>
    </source>
</evidence>
<dbReference type="STRING" id="1335309.GA0116948_10145"/>
<comment type="catalytic activity">
    <reaction evidence="8">
        <text>ATP + H2O = ADP + phosphate + H(+)</text>
        <dbReference type="Rhea" id="RHEA:13065"/>
        <dbReference type="ChEBI" id="CHEBI:15377"/>
        <dbReference type="ChEBI" id="CHEBI:15378"/>
        <dbReference type="ChEBI" id="CHEBI:30616"/>
        <dbReference type="ChEBI" id="CHEBI:43474"/>
        <dbReference type="ChEBI" id="CHEBI:456216"/>
        <dbReference type="EC" id="5.6.2.4"/>
    </reaction>
</comment>
<dbReference type="InterPro" id="IPR027417">
    <property type="entry name" value="P-loop_NTPase"/>
</dbReference>
<dbReference type="SUPFAM" id="SSF52540">
    <property type="entry name" value="P-loop containing nucleoside triphosphate hydrolases"/>
    <property type="match status" value="1"/>
</dbReference>
<evidence type="ECO:0000256" key="9">
    <source>
        <dbReference type="PROSITE-ProRule" id="PRU00560"/>
    </source>
</evidence>
<dbReference type="GO" id="GO:0016887">
    <property type="term" value="F:ATP hydrolysis activity"/>
    <property type="evidence" value="ECO:0007669"/>
    <property type="project" value="RHEA"/>
</dbReference>
<accession>A0A1C3YQI0</accession>
<reference evidence="11 12" key="1">
    <citation type="submission" date="2016-08" db="EMBL/GenBank/DDBJ databases">
        <authorList>
            <person name="Seilhamer J.J."/>
        </authorList>
    </citation>
    <scope>NUCLEOTIDE SEQUENCE [LARGE SCALE GENOMIC DNA]</scope>
    <source>
        <strain evidence="11 12">A37T2</strain>
    </source>
</reference>